<keyword evidence="1" id="KW-0479">Metal-binding</keyword>
<evidence type="ECO:0000313" key="4">
    <source>
        <dbReference type="Proteomes" id="UP000694680"/>
    </source>
</evidence>
<accession>A0A8C5G582</accession>
<dbReference type="Gene3D" id="4.10.60.10">
    <property type="entry name" value="Zinc finger, CCHC-type"/>
    <property type="match status" value="1"/>
</dbReference>
<organism evidence="3 4">
    <name type="scientific">Gouania willdenowi</name>
    <name type="common">Blunt-snouted clingfish</name>
    <name type="synonym">Lepadogaster willdenowi</name>
    <dbReference type="NCBI Taxonomy" id="441366"/>
    <lineage>
        <taxon>Eukaryota</taxon>
        <taxon>Metazoa</taxon>
        <taxon>Chordata</taxon>
        <taxon>Craniata</taxon>
        <taxon>Vertebrata</taxon>
        <taxon>Euteleostomi</taxon>
        <taxon>Actinopterygii</taxon>
        <taxon>Neopterygii</taxon>
        <taxon>Teleostei</taxon>
        <taxon>Neoteleostei</taxon>
        <taxon>Acanthomorphata</taxon>
        <taxon>Ovalentaria</taxon>
        <taxon>Blenniimorphae</taxon>
        <taxon>Blenniiformes</taxon>
        <taxon>Gobiesocoidei</taxon>
        <taxon>Gobiesocidae</taxon>
        <taxon>Gobiesocinae</taxon>
        <taxon>Gouania</taxon>
    </lineage>
</organism>
<dbReference type="GO" id="GO:0003676">
    <property type="term" value="F:nucleic acid binding"/>
    <property type="evidence" value="ECO:0007669"/>
    <property type="project" value="InterPro"/>
</dbReference>
<dbReference type="Ensembl" id="ENSGWIT00000017270.1">
    <property type="protein sequence ID" value="ENSGWIP00000015633.1"/>
    <property type="gene ID" value="ENSGWIG00000008768.1"/>
</dbReference>
<dbReference type="GO" id="GO:0008270">
    <property type="term" value="F:zinc ion binding"/>
    <property type="evidence" value="ECO:0007669"/>
    <property type="project" value="UniProtKB-KW"/>
</dbReference>
<proteinExistence type="predicted"/>
<sequence length="383" mass="41774">ATRTTCLACLFVSSPTCPGSPVLSTHQPASVSSHPDSSPYDLARNVNPADMDPEDFSTIRKALSSQGSLLGQHEDLLKTLTDNNQAILNQISILTNQVTSLTAQLSQAAFTQPAPPPPSPAAAPPVSVMTPALREPYVPAPEKYDGDLGSCTAFLTQCSLVFEQQQLSYATDRSRIAYLINSLTGSARAWGSAVWESQSALCFSYDAFVLEMQKVFDHPVRGKEAAKRLLSLRQGSRSVAELAIDFRTLAAVSGWNDEALQGAFQNALTDSIKDELVSRDEPESLDHLISLAIKIDNRLRERRREKAVKTPPTTTAPQHFPIEVLEHPRTPTANPEPMQLGRAQLTSEERARRINSRSCLYCGQSGHYISTCPTRPVKGPAHQ</sequence>
<reference evidence="3" key="2">
    <citation type="submission" date="2025-08" db="UniProtKB">
        <authorList>
            <consortium name="Ensembl"/>
        </authorList>
    </citation>
    <scope>IDENTIFICATION</scope>
</reference>
<dbReference type="Proteomes" id="UP000694680">
    <property type="component" value="Chromosome 10"/>
</dbReference>
<evidence type="ECO:0000259" key="2">
    <source>
        <dbReference type="PROSITE" id="PS50158"/>
    </source>
</evidence>
<reference evidence="3" key="1">
    <citation type="submission" date="2020-06" db="EMBL/GenBank/DDBJ databases">
        <authorList>
            <consortium name="Wellcome Sanger Institute Data Sharing"/>
        </authorList>
    </citation>
    <scope>NUCLEOTIDE SEQUENCE [LARGE SCALE GENOMIC DNA]</scope>
</reference>
<dbReference type="PANTHER" id="PTHR15503:SF36">
    <property type="entry name" value="RETROTRANSPOSON GAG-LIKE PROTEIN 5"/>
    <property type="match status" value="1"/>
</dbReference>
<dbReference type="AlphaFoldDB" id="A0A8C5G582"/>
<dbReference type="InterPro" id="IPR032567">
    <property type="entry name" value="RTL1-rel"/>
</dbReference>
<evidence type="ECO:0000313" key="3">
    <source>
        <dbReference type="Ensembl" id="ENSGWIP00000015633.1"/>
    </source>
</evidence>
<dbReference type="PANTHER" id="PTHR15503">
    <property type="entry name" value="LDOC1 RELATED"/>
    <property type="match status" value="1"/>
</dbReference>
<feature type="domain" description="CCHC-type" evidence="2">
    <location>
        <begin position="359"/>
        <end position="373"/>
    </location>
</feature>
<keyword evidence="1" id="KW-0863">Zinc-finger</keyword>
<dbReference type="Pfam" id="PF16297">
    <property type="entry name" value="DUF4939"/>
    <property type="match status" value="1"/>
</dbReference>
<reference evidence="3" key="3">
    <citation type="submission" date="2025-09" db="UniProtKB">
        <authorList>
            <consortium name="Ensembl"/>
        </authorList>
    </citation>
    <scope>IDENTIFICATION</scope>
</reference>
<dbReference type="SUPFAM" id="SSF57756">
    <property type="entry name" value="Retrovirus zinc finger-like domains"/>
    <property type="match status" value="1"/>
</dbReference>
<keyword evidence="1" id="KW-0862">Zinc</keyword>
<dbReference type="PROSITE" id="PS50158">
    <property type="entry name" value="ZF_CCHC"/>
    <property type="match status" value="1"/>
</dbReference>
<name>A0A8C5G582_GOUWI</name>
<dbReference type="InterPro" id="IPR032549">
    <property type="entry name" value="DUF4939"/>
</dbReference>
<keyword evidence="4" id="KW-1185">Reference proteome</keyword>
<protein>
    <recommendedName>
        <fullName evidence="2">CCHC-type domain-containing protein</fullName>
    </recommendedName>
</protein>
<dbReference type="InterPro" id="IPR001878">
    <property type="entry name" value="Znf_CCHC"/>
</dbReference>
<dbReference type="InterPro" id="IPR036875">
    <property type="entry name" value="Znf_CCHC_sf"/>
</dbReference>
<evidence type="ECO:0000256" key="1">
    <source>
        <dbReference type="PROSITE-ProRule" id="PRU00047"/>
    </source>
</evidence>